<dbReference type="Proteomes" id="UP001189429">
    <property type="component" value="Unassembled WGS sequence"/>
</dbReference>
<feature type="region of interest" description="Disordered" evidence="1">
    <location>
        <begin position="1"/>
        <end position="33"/>
    </location>
</feature>
<feature type="compositionally biased region" description="Basic and acidic residues" evidence="1">
    <location>
        <begin position="1"/>
        <end position="10"/>
    </location>
</feature>
<sequence length="102" mass="10606">MEGVESRDPPCHGPTAGGAPGSPPVGSSRAGLQGRVSHEGFCRGPLKVPGRCRAWRLARGLRGSQEGLYEATCLLRSPPAVSEGRILRASPLPLLPTPLDDG</sequence>
<reference evidence="2" key="1">
    <citation type="submission" date="2023-10" db="EMBL/GenBank/DDBJ databases">
        <authorList>
            <person name="Chen Y."/>
            <person name="Shah S."/>
            <person name="Dougan E. K."/>
            <person name="Thang M."/>
            <person name="Chan C."/>
        </authorList>
    </citation>
    <scope>NUCLEOTIDE SEQUENCE [LARGE SCALE GENOMIC DNA]</scope>
</reference>
<evidence type="ECO:0000256" key="1">
    <source>
        <dbReference type="SAM" id="MobiDB-lite"/>
    </source>
</evidence>
<evidence type="ECO:0000313" key="2">
    <source>
        <dbReference type="EMBL" id="CAK0894522.1"/>
    </source>
</evidence>
<protein>
    <submittedName>
        <fullName evidence="2">Uncharacterized protein</fullName>
    </submittedName>
</protein>
<keyword evidence="3" id="KW-1185">Reference proteome</keyword>
<dbReference type="EMBL" id="CAUYUJ010019912">
    <property type="protein sequence ID" value="CAK0894522.1"/>
    <property type="molecule type" value="Genomic_DNA"/>
</dbReference>
<gene>
    <name evidence="2" type="ORF">PCOR1329_LOCUS73551</name>
</gene>
<proteinExistence type="predicted"/>
<accession>A0ABN9X571</accession>
<organism evidence="2 3">
    <name type="scientific">Prorocentrum cordatum</name>
    <dbReference type="NCBI Taxonomy" id="2364126"/>
    <lineage>
        <taxon>Eukaryota</taxon>
        <taxon>Sar</taxon>
        <taxon>Alveolata</taxon>
        <taxon>Dinophyceae</taxon>
        <taxon>Prorocentrales</taxon>
        <taxon>Prorocentraceae</taxon>
        <taxon>Prorocentrum</taxon>
    </lineage>
</organism>
<evidence type="ECO:0000313" key="3">
    <source>
        <dbReference type="Proteomes" id="UP001189429"/>
    </source>
</evidence>
<comment type="caution">
    <text evidence="2">The sequence shown here is derived from an EMBL/GenBank/DDBJ whole genome shotgun (WGS) entry which is preliminary data.</text>
</comment>
<name>A0ABN9X571_9DINO</name>